<protein>
    <submittedName>
        <fullName evidence="1">Phage-related minor tail protein</fullName>
    </submittedName>
</protein>
<dbReference type="Proteomes" id="UP001229244">
    <property type="component" value="Unassembled WGS sequence"/>
</dbReference>
<reference evidence="1" key="1">
    <citation type="submission" date="2023-07" db="EMBL/GenBank/DDBJ databases">
        <title>Genomic Encyclopedia of Type Strains, Phase IV (KMG-IV): sequencing the most valuable type-strain genomes for metagenomic binning, comparative biology and taxonomic classification.</title>
        <authorList>
            <person name="Goeker M."/>
        </authorList>
    </citation>
    <scope>NUCLEOTIDE SEQUENCE</scope>
    <source>
        <strain evidence="1">DSM 21202</strain>
    </source>
</reference>
<evidence type="ECO:0000313" key="2">
    <source>
        <dbReference type="Proteomes" id="UP001229244"/>
    </source>
</evidence>
<dbReference type="EMBL" id="JAUSUL010000009">
    <property type="protein sequence ID" value="MDQ0317829.1"/>
    <property type="molecule type" value="Genomic_DNA"/>
</dbReference>
<gene>
    <name evidence="1" type="ORF">J2S73_004316</name>
</gene>
<sequence length="195" mass="19388">MADEFETGDGIDAARIEASLARASAELERSAERFSTTVVSGLKAAVIEGKRLDTILASAARSLSASILRASLKPLGEKLLGGFGGLGTSILGSAASAGVKSVGNLLPFAEGGVIGAPATFPLGGGRTGLAGEAGPEAVLPLERGPDGRLGVAAGGGGPTRVIVNITTPDVESFRRSEAQVTALLARAVARGRRGG</sequence>
<comment type="caution">
    <text evidence="1">The sequence shown here is derived from an EMBL/GenBank/DDBJ whole genome shotgun (WGS) entry which is preliminary data.</text>
</comment>
<accession>A0AAE3VS85</accession>
<proteinExistence type="predicted"/>
<organism evidence="1 2">
    <name type="scientific">Amorphus orientalis</name>
    <dbReference type="NCBI Taxonomy" id="649198"/>
    <lineage>
        <taxon>Bacteria</taxon>
        <taxon>Pseudomonadati</taxon>
        <taxon>Pseudomonadota</taxon>
        <taxon>Alphaproteobacteria</taxon>
        <taxon>Hyphomicrobiales</taxon>
        <taxon>Amorphaceae</taxon>
        <taxon>Amorphus</taxon>
    </lineage>
</organism>
<name>A0AAE3VS85_9HYPH</name>
<keyword evidence="2" id="KW-1185">Reference proteome</keyword>
<evidence type="ECO:0000313" key="1">
    <source>
        <dbReference type="EMBL" id="MDQ0317829.1"/>
    </source>
</evidence>
<dbReference type="RefSeq" id="WP_306887756.1">
    <property type="nucleotide sequence ID" value="NZ_JAUSUL010000009.1"/>
</dbReference>
<dbReference type="AlphaFoldDB" id="A0AAE3VS85"/>